<keyword evidence="10" id="KW-0539">Nucleus</keyword>
<evidence type="ECO:0000256" key="5">
    <source>
        <dbReference type="ARBA" id="ARBA00022670"/>
    </source>
</evidence>
<evidence type="ECO:0000256" key="1">
    <source>
        <dbReference type="ARBA" id="ARBA00000707"/>
    </source>
</evidence>
<evidence type="ECO:0000313" key="13">
    <source>
        <dbReference type="EMBL" id="VDN28359.1"/>
    </source>
</evidence>
<dbReference type="PANTHER" id="PTHR10589">
    <property type="entry name" value="UBIQUITIN CARBOXYL-TERMINAL HYDROLASE"/>
    <property type="match status" value="1"/>
</dbReference>
<keyword evidence="5" id="KW-0645">Protease</keyword>
<comment type="subcellular location">
    <subcellularLocation>
        <location evidence="2">Nucleus</location>
    </subcellularLocation>
</comment>
<dbReference type="GO" id="GO:0005634">
    <property type="term" value="C:nucleus"/>
    <property type="evidence" value="ECO:0007669"/>
    <property type="project" value="UniProtKB-SubCell"/>
</dbReference>
<dbReference type="InterPro" id="IPR038765">
    <property type="entry name" value="Papain-like_cys_pep_sf"/>
</dbReference>
<dbReference type="GO" id="GO:0004843">
    <property type="term" value="F:cysteine-type deubiquitinase activity"/>
    <property type="evidence" value="ECO:0007669"/>
    <property type="project" value="UniProtKB-EC"/>
</dbReference>
<evidence type="ECO:0000256" key="6">
    <source>
        <dbReference type="ARBA" id="ARBA00022786"/>
    </source>
</evidence>
<gene>
    <name evidence="13" type="ORF">DILT_LOCUS15167</name>
</gene>
<accession>A0A3P7QDA2</accession>
<proteinExistence type="inferred from homology"/>
<keyword evidence="6" id="KW-0833">Ubl conjugation pathway</keyword>
<evidence type="ECO:0000256" key="4">
    <source>
        <dbReference type="ARBA" id="ARBA00012759"/>
    </source>
</evidence>
<dbReference type="AlphaFoldDB" id="A0A3P7QDA2"/>
<evidence type="ECO:0000256" key="10">
    <source>
        <dbReference type="ARBA" id="ARBA00023242"/>
    </source>
</evidence>
<dbReference type="GO" id="GO:0006325">
    <property type="term" value="P:chromatin organization"/>
    <property type="evidence" value="ECO:0007669"/>
    <property type="project" value="UniProtKB-KW"/>
</dbReference>
<dbReference type="PANTHER" id="PTHR10589:SF28">
    <property type="entry name" value="UBIQUITIN CARBOXYL-TERMINAL HYDROLASE BAP1"/>
    <property type="match status" value="1"/>
</dbReference>
<organism evidence="13 14">
    <name type="scientific">Dibothriocephalus latus</name>
    <name type="common">Fish tapeworm</name>
    <name type="synonym">Diphyllobothrium latum</name>
    <dbReference type="NCBI Taxonomy" id="60516"/>
    <lineage>
        <taxon>Eukaryota</taxon>
        <taxon>Metazoa</taxon>
        <taxon>Spiralia</taxon>
        <taxon>Lophotrochozoa</taxon>
        <taxon>Platyhelminthes</taxon>
        <taxon>Cestoda</taxon>
        <taxon>Eucestoda</taxon>
        <taxon>Diphyllobothriidea</taxon>
        <taxon>Diphyllobothriidae</taxon>
        <taxon>Dibothriocephalus</taxon>
    </lineage>
</organism>
<evidence type="ECO:0000256" key="7">
    <source>
        <dbReference type="ARBA" id="ARBA00022801"/>
    </source>
</evidence>
<evidence type="ECO:0000256" key="2">
    <source>
        <dbReference type="ARBA" id="ARBA00004123"/>
    </source>
</evidence>
<dbReference type="Gene3D" id="3.40.532.10">
    <property type="entry name" value="Peptidase C12, ubiquitin carboxyl-terminal hydrolase"/>
    <property type="match status" value="1"/>
</dbReference>
<keyword evidence="8" id="KW-0788">Thiol protease</keyword>
<dbReference type="EMBL" id="UYRU01077665">
    <property type="protein sequence ID" value="VDN28359.1"/>
    <property type="molecule type" value="Genomic_DNA"/>
</dbReference>
<dbReference type="Proteomes" id="UP000281553">
    <property type="component" value="Unassembled WGS sequence"/>
</dbReference>
<dbReference type="OrthoDB" id="1924260at2759"/>
<dbReference type="GO" id="GO:0005737">
    <property type="term" value="C:cytoplasm"/>
    <property type="evidence" value="ECO:0007669"/>
    <property type="project" value="TreeGrafter"/>
</dbReference>
<evidence type="ECO:0000256" key="3">
    <source>
        <dbReference type="ARBA" id="ARBA00007182"/>
    </source>
</evidence>
<dbReference type="SUPFAM" id="SSF54001">
    <property type="entry name" value="Cysteine proteinases"/>
    <property type="match status" value="1"/>
</dbReference>
<comment type="catalytic activity">
    <reaction evidence="1">
        <text>Thiol-dependent hydrolysis of ester, thioester, amide, peptide and isopeptide bonds formed by the C-terminal Gly of ubiquitin (a 76-residue protein attached to proteins as an intracellular targeting signal).</text>
        <dbReference type="EC" id="3.4.19.12"/>
    </reaction>
</comment>
<feature type="domain" description="UCH catalytic" evidence="12">
    <location>
        <begin position="5"/>
        <end position="62"/>
    </location>
</feature>
<dbReference type="InterPro" id="IPR036959">
    <property type="entry name" value="Peptidase_C12_UCH_sf"/>
</dbReference>
<reference evidence="13 14" key="1">
    <citation type="submission" date="2018-11" db="EMBL/GenBank/DDBJ databases">
        <authorList>
            <consortium name="Pathogen Informatics"/>
        </authorList>
    </citation>
    <scope>NUCLEOTIDE SEQUENCE [LARGE SCALE GENOMIC DNA]</scope>
</reference>
<sequence>MPQEEWLELESDPGLFTLLLEDFGVKGVQVEEIYDLSKPIDDVVYGFIFLFRWQQNPDKKVR</sequence>
<name>A0A3P7QDA2_DIBLA</name>
<evidence type="ECO:0000256" key="8">
    <source>
        <dbReference type="ARBA" id="ARBA00022807"/>
    </source>
</evidence>
<dbReference type="GO" id="GO:0016579">
    <property type="term" value="P:protein deubiquitination"/>
    <property type="evidence" value="ECO:0007669"/>
    <property type="project" value="TreeGrafter"/>
</dbReference>
<comment type="caution">
    <text evidence="11">Lacks conserved residue(s) required for the propagation of feature annotation.</text>
</comment>
<evidence type="ECO:0000259" key="12">
    <source>
        <dbReference type="PROSITE" id="PS52048"/>
    </source>
</evidence>
<dbReference type="EC" id="3.4.19.12" evidence="4"/>
<evidence type="ECO:0000256" key="11">
    <source>
        <dbReference type="PROSITE-ProRule" id="PRU01393"/>
    </source>
</evidence>
<keyword evidence="7" id="KW-0378">Hydrolase</keyword>
<keyword evidence="14" id="KW-1185">Reference proteome</keyword>
<comment type="similarity">
    <text evidence="3">Belongs to the peptidase C12 family. BAP1 subfamily.</text>
</comment>
<dbReference type="InterPro" id="IPR001578">
    <property type="entry name" value="Peptidase_C12_UCH"/>
</dbReference>
<dbReference type="GO" id="GO:0006511">
    <property type="term" value="P:ubiquitin-dependent protein catabolic process"/>
    <property type="evidence" value="ECO:0007669"/>
    <property type="project" value="InterPro"/>
</dbReference>
<keyword evidence="9" id="KW-0156">Chromatin regulator</keyword>
<evidence type="ECO:0000313" key="14">
    <source>
        <dbReference type="Proteomes" id="UP000281553"/>
    </source>
</evidence>
<dbReference type="Pfam" id="PF01088">
    <property type="entry name" value="Peptidase_C12"/>
    <property type="match status" value="1"/>
</dbReference>
<protein>
    <recommendedName>
        <fullName evidence="4">ubiquitinyl hydrolase 1</fullName>
        <ecNumber evidence="4">3.4.19.12</ecNumber>
    </recommendedName>
</protein>
<evidence type="ECO:0000256" key="9">
    <source>
        <dbReference type="ARBA" id="ARBA00022853"/>
    </source>
</evidence>
<dbReference type="PROSITE" id="PS52048">
    <property type="entry name" value="UCH_DOMAIN"/>
    <property type="match status" value="1"/>
</dbReference>